<evidence type="ECO:0000313" key="3">
    <source>
        <dbReference type="EMBL" id="KAG7309144.1"/>
    </source>
</evidence>
<dbReference type="Proteomes" id="UP000823941">
    <property type="component" value="Chromosome 7"/>
</dbReference>
<feature type="signal peptide" evidence="1">
    <location>
        <begin position="1"/>
        <end position="24"/>
    </location>
</feature>
<feature type="chain" id="PRO_5045160093" description="Kazal-like domain-containing protein" evidence="1">
    <location>
        <begin position="25"/>
        <end position="106"/>
    </location>
</feature>
<accession>A0ABQ7QVT6</accession>
<reference evidence="3 4" key="1">
    <citation type="submission" date="2021-06" db="EMBL/GenBank/DDBJ databases">
        <title>A haploid diamondback moth (Plutella xylostella L.) genome assembly resolves 31 chromosomes and identifies a diamide resistance mutation.</title>
        <authorList>
            <person name="Ward C.M."/>
            <person name="Perry K.D."/>
            <person name="Baker G."/>
            <person name="Powis K."/>
            <person name="Heckel D.G."/>
            <person name="Baxter S.W."/>
        </authorList>
    </citation>
    <scope>NUCLEOTIDE SEQUENCE [LARGE SCALE GENOMIC DNA]</scope>
    <source>
        <strain evidence="3 4">LV</strain>
        <tissue evidence="3">Single pupa</tissue>
    </source>
</reference>
<dbReference type="Gene3D" id="3.30.60.30">
    <property type="match status" value="1"/>
</dbReference>
<organism evidence="3 4">
    <name type="scientific">Plutella xylostella</name>
    <name type="common">Diamondback moth</name>
    <name type="synonym">Plutella maculipennis</name>
    <dbReference type="NCBI Taxonomy" id="51655"/>
    <lineage>
        <taxon>Eukaryota</taxon>
        <taxon>Metazoa</taxon>
        <taxon>Ecdysozoa</taxon>
        <taxon>Arthropoda</taxon>
        <taxon>Hexapoda</taxon>
        <taxon>Insecta</taxon>
        <taxon>Pterygota</taxon>
        <taxon>Neoptera</taxon>
        <taxon>Endopterygota</taxon>
        <taxon>Lepidoptera</taxon>
        <taxon>Glossata</taxon>
        <taxon>Ditrysia</taxon>
        <taxon>Yponomeutoidea</taxon>
        <taxon>Plutellidae</taxon>
        <taxon>Plutella</taxon>
    </lineage>
</organism>
<name>A0ABQ7QVT6_PLUXY</name>
<sequence length="106" mass="12330">MTHFTQVIVTKVCVVLVTLSFVETHIEMESEDYFFPLEPAINFCKLAEQCQHDFVPVCGQDSLGITRMFIDNCDLYEYNCDEKKQYRHVLLRVCQYEAVGSPDKKP</sequence>
<dbReference type="SUPFAM" id="SSF100895">
    <property type="entry name" value="Kazal-type serine protease inhibitors"/>
    <property type="match status" value="1"/>
</dbReference>
<feature type="domain" description="Kazal-like" evidence="2">
    <location>
        <begin position="47"/>
        <end position="88"/>
    </location>
</feature>
<evidence type="ECO:0000256" key="1">
    <source>
        <dbReference type="SAM" id="SignalP"/>
    </source>
</evidence>
<evidence type="ECO:0000259" key="2">
    <source>
        <dbReference type="Pfam" id="PF07648"/>
    </source>
</evidence>
<dbReference type="Pfam" id="PF07648">
    <property type="entry name" value="Kazal_2"/>
    <property type="match status" value="1"/>
</dbReference>
<protein>
    <recommendedName>
        <fullName evidence="2">Kazal-like domain-containing protein</fullName>
    </recommendedName>
</protein>
<proteinExistence type="predicted"/>
<dbReference type="InterPro" id="IPR036058">
    <property type="entry name" value="Kazal_dom_sf"/>
</dbReference>
<evidence type="ECO:0000313" key="4">
    <source>
        <dbReference type="Proteomes" id="UP000823941"/>
    </source>
</evidence>
<dbReference type="InterPro" id="IPR002350">
    <property type="entry name" value="Kazal_dom"/>
</dbReference>
<comment type="caution">
    <text evidence="3">The sequence shown here is derived from an EMBL/GenBank/DDBJ whole genome shotgun (WGS) entry which is preliminary data.</text>
</comment>
<gene>
    <name evidence="3" type="ORF">JYU34_005066</name>
</gene>
<keyword evidence="1" id="KW-0732">Signal</keyword>
<dbReference type="EMBL" id="JAHIBW010000007">
    <property type="protein sequence ID" value="KAG7309144.1"/>
    <property type="molecule type" value="Genomic_DNA"/>
</dbReference>
<keyword evidence="4" id="KW-1185">Reference proteome</keyword>